<protein>
    <recommendedName>
        <fullName evidence="7">Major facilitator superfamily (MFS) profile domain-containing protein</fullName>
    </recommendedName>
</protein>
<dbReference type="SUPFAM" id="SSF103473">
    <property type="entry name" value="MFS general substrate transporter"/>
    <property type="match status" value="1"/>
</dbReference>
<evidence type="ECO:0000256" key="3">
    <source>
        <dbReference type="SAM" id="MobiDB-lite"/>
    </source>
</evidence>
<feature type="transmembrane region" description="Helical" evidence="4">
    <location>
        <begin position="383"/>
        <end position="403"/>
    </location>
</feature>
<dbReference type="InterPro" id="IPR036259">
    <property type="entry name" value="MFS_trans_sf"/>
</dbReference>
<proteinExistence type="inferred from homology"/>
<keyword evidence="6" id="KW-1185">Reference proteome</keyword>
<dbReference type="PANTHER" id="PTHR11360:SF287">
    <property type="entry name" value="MFS MONOCARBOXYLATE TRANSPORTER"/>
    <property type="match status" value="1"/>
</dbReference>
<reference evidence="5" key="1">
    <citation type="submission" date="2021-03" db="EMBL/GenBank/DDBJ databases">
        <authorList>
            <person name="Tagirdzhanova G."/>
        </authorList>
    </citation>
    <scope>NUCLEOTIDE SEQUENCE</scope>
</reference>
<dbReference type="AlphaFoldDB" id="A0A8H3F783"/>
<gene>
    <name evidence="5" type="ORF">GOMPHAMPRED_001797</name>
</gene>
<evidence type="ECO:0000313" key="5">
    <source>
        <dbReference type="EMBL" id="CAF9919411.1"/>
    </source>
</evidence>
<evidence type="ECO:0008006" key="7">
    <source>
        <dbReference type="Google" id="ProtNLM"/>
    </source>
</evidence>
<sequence length="587" mass="64451">MSHISQGPIPVFIDPFQNSSYRGKSQASKRLSQNSYCWDRSSFDLDNDETEKVPRPTSSSSLPAQDGGRKAWTVLIAGFVIQAMLFGVPRAFGCFQEYYLNSLEYKDDTRAVMIGTLAISLPDLGAPFMSWFVARYPRYRIWMMWSGWLLCIGGLVAASYAPDMPVLVVTQGLMYGLGGLIVFYPMLSLISEWWNVKLGLAYGVLDCSWGFTGAPLPFLLTWLLGLYGSQWTLRILAIGCGVLTLPAMILVTGRVPRLDLPSKPVRQSYSFFRNPLFHVYIWATFFQGLGYFTPGLFLPTYVVDLNFVLFNSPETGAAALTKAVRSSSDVLLALLAIASIPSALLMGWLSDKHNLISLPFLAIISAVATTLSVTLLWGYLRNLYALIPFAILFSLFGAGWEVLWGRMSLAVIPPKNKEDDFSDTASVIQGNNETHAAGPMQVYALLNFARGISELVAGAVGGKFLLIRSTIDNTMFGAGKYMPLIVWTASGLGAATFVLLCWWILPKRVTRKFDAVTAAAAAALEEEVLIIEASGKVTTVMRSRANTAGIEHGVRARRFTSPVSPMRVVSPIAMEMEKSGFEDEDVG</sequence>
<comment type="similarity">
    <text evidence="2">Belongs to the major facilitator superfamily. Monocarboxylate porter (TC 2.A.1.13) family.</text>
</comment>
<comment type="caution">
    <text evidence="5">The sequence shown here is derived from an EMBL/GenBank/DDBJ whole genome shotgun (WGS) entry which is preliminary data.</text>
</comment>
<dbReference type="Pfam" id="PF07690">
    <property type="entry name" value="MFS_1"/>
    <property type="match status" value="1"/>
</dbReference>
<dbReference type="GO" id="GO:0016020">
    <property type="term" value="C:membrane"/>
    <property type="evidence" value="ECO:0007669"/>
    <property type="project" value="UniProtKB-SubCell"/>
</dbReference>
<feature type="transmembrane region" description="Helical" evidence="4">
    <location>
        <begin position="231"/>
        <end position="255"/>
    </location>
</feature>
<comment type="subcellular location">
    <subcellularLocation>
        <location evidence="1">Membrane</location>
        <topology evidence="1">Multi-pass membrane protein</topology>
    </subcellularLocation>
</comment>
<keyword evidence="4" id="KW-0472">Membrane</keyword>
<evidence type="ECO:0000256" key="4">
    <source>
        <dbReference type="SAM" id="Phobius"/>
    </source>
</evidence>
<dbReference type="PANTHER" id="PTHR11360">
    <property type="entry name" value="MONOCARBOXYLATE TRANSPORTER"/>
    <property type="match status" value="1"/>
</dbReference>
<feature type="transmembrane region" description="Helical" evidence="4">
    <location>
        <begin position="71"/>
        <end position="92"/>
    </location>
</feature>
<dbReference type="Proteomes" id="UP000664169">
    <property type="component" value="Unassembled WGS sequence"/>
</dbReference>
<dbReference type="EMBL" id="CAJPDQ010000014">
    <property type="protein sequence ID" value="CAF9919411.1"/>
    <property type="molecule type" value="Genomic_DNA"/>
</dbReference>
<feature type="transmembrane region" description="Helical" evidence="4">
    <location>
        <begin position="330"/>
        <end position="349"/>
    </location>
</feature>
<name>A0A8H3F783_9LECA</name>
<keyword evidence="4" id="KW-0812">Transmembrane</keyword>
<dbReference type="InterPro" id="IPR050327">
    <property type="entry name" value="Proton-linked_MCT"/>
</dbReference>
<dbReference type="Gene3D" id="1.20.1250.20">
    <property type="entry name" value="MFS general substrate transporter like domains"/>
    <property type="match status" value="2"/>
</dbReference>
<evidence type="ECO:0000313" key="6">
    <source>
        <dbReference type="Proteomes" id="UP000664169"/>
    </source>
</evidence>
<feature type="transmembrane region" description="Helical" evidence="4">
    <location>
        <begin position="199"/>
        <end position="225"/>
    </location>
</feature>
<evidence type="ECO:0000256" key="2">
    <source>
        <dbReference type="ARBA" id="ARBA00006727"/>
    </source>
</evidence>
<organism evidence="5 6">
    <name type="scientific">Gomphillus americanus</name>
    <dbReference type="NCBI Taxonomy" id="1940652"/>
    <lineage>
        <taxon>Eukaryota</taxon>
        <taxon>Fungi</taxon>
        <taxon>Dikarya</taxon>
        <taxon>Ascomycota</taxon>
        <taxon>Pezizomycotina</taxon>
        <taxon>Lecanoromycetes</taxon>
        <taxon>OSLEUM clade</taxon>
        <taxon>Ostropomycetidae</taxon>
        <taxon>Ostropales</taxon>
        <taxon>Graphidaceae</taxon>
        <taxon>Gomphilloideae</taxon>
        <taxon>Gomphillus</taxon>
    </lineage>
</organism>
<feature type="transmembrane region" description="Helical" evidence="4">
    <location>
        <begin position="112"/>
        <end position="134"/>
    </location>
</feature>
<keyword evidence="4" id="KW-1133">Transmembrane helix</keyword>
<evidence type="ECO:0000256" key="1">
    <source>
        <dbReference type="ARBA" id="ARBA00004141"/>
    </source>
</evidence>
<dbReference type="OrthoDB" id="2213137at2759"/>
<feature type="transmembrane region" description="Helical" evidence="4">
    <location>
        <begin position="141"/>
        <end position="160"/>
    </location>
</feature>
<feature type="transmembrane region" description="Helical" evidence="4">
    <location>
        <begin position="276"/>
        <end position="297"/>
    </location>
</feature>
<accession>A0A8H3F783</accession>
<feature type="transmembrane region" description="Helical" evidence="4">
    <location>
        <begin position="484"/>
        <end position="505"/>
    </location>
</feature>
<dbReference type="InterPro" id="IPR011701">
    <property type="entry name" value="MFS"/>
</dbReference>
<feature type="transmembrane region" description="Helical" evidence="4">
    <location>
        <begin position="356"/>
        <end position="377"/>
    </location>
</feature>
<feature type="region of interest" description="Disordered" evidence="3">
    <location>
        <begin position="47"/>
        <end position="66"/>
    </location>
</feature>
<dbReference type="GO" id="GO:0022857">
    <property type="term" value="F:transmembrane transporter activity"/>
    <property type="evidence" value="ECO:0007669"/>
    <property type="project" value="InterPro"/>
</dbReference>
<feature type="transmembrane region" description="Helical" evidence="4">
    <location>
        <begin position="166"/>
        <end position="187"/>
    </location>
</feature>